<sequence length="311" mass="35343">MDKLSIIVPCFNEEEMIPVFFDEVQKNITKLTNVITEYWFINDGSSDKSLEKIKAIYLNNKDFVHFIDFSRNFGKEAALLAGLENATGDYVVVMDVDLQDPPELIERMLAILKEEDIDCVGTRRVNRDGEPAIRSFFANMFYKVINLISSTPIVNGARDFRLMSRKMVDSILQLTEYNRFSKGIFSWVGFKTKYIEYTNVERKKGATSWSFWSLLRYSIDGITDFSEAPLSIASWVGSLSFIGSILGIIFIVVRALIIPGSSVYGWASLICVFLLFGGIQLLCLGIVGKYIGKIYLQTKNRPIFIVKEKSE</sequence>
<evidence type="ECO:0000259" key="2">
    <source>
        <dbReference type="Pfam" id="PF00535"/>
    </source>
</evidence>
<keyword evidence="4" id="KW-1185">Reference proteome</keyword>
<dbReference type="SUPFAM" id="SSF53448">
    <property type="entry name" value="Nucleotide-diphospho-sugar transferases"/>
    <property type="match status" value="1"/>
</dbReference>
<feature type="transmembrane region" description="Helical" evidence="1">
    <location>
        <begin position="232"/>
        <end position="257"/>
    </location>
</feature>
<proteinExistence type="predicted"/>
<feature type="domain" description="Glycosyltransferase 2-like" evidence="2">
    <location>
        <begin position="5"/>
        <end position="171"/>
    </location>
</feature>
<keyword evidence="1" id="KW-0812">Transmembrane</keyword>
<dbReference type="InterPro" id="IPR050256">
    <property type="entry name" value="Glycosyltransferase_2"/>
</dbReference>
<reference evidence="3 4" key="1">
    <citation type="journal article" date="2015" name="Genome Announc.">
        <title>Expanding the biotechnology potential of lactobacilli through comparative genomics of 213 strains and associated genera.</title>
        <authorList>
            <person name="Sun Z."/>
            <person name="Harris H.M."/>
            <person name="McCann A."/>
            <person name="Guo C."/>
            <person name="Argimon S."/>
            <person name="Zhang W."/>
            <person name="Yang X."/>
            <person name="Jeffery I.B."/>
            <person name="Cooney J.C."/>
            <person name="Kagawa T.F."/>
            <person name="Liu W."/>
            <person name="Song Y."/>
            <person name="Salvetti E."/>
            <person name="Wrobel A."/>
            <person name="Rasinkangas P."/>
            <person name="Parkhill J."/>
            <person name="Rea M.C."/>
            <person name="O'Sullivan O."/>
            <person name="Ritari J."/>
            <person name="Douillard F.P."/>
            <person name="Paul Ross R."/>
            <person name="Yang R."/>
            <person name="Briner A.E."/>
            <person name="Felis G.E."/>
            <person name="de Vos W.M."/>
            <person name="Barrangou R."/>
            <person name="Klaenhammer T.R."/>
            <person name="Caufield P.W."/>
            <person name="Cui Y."/>
            <person name="Zhang H."/>
            <person name="O'Toole P.W."/>
        </authorList>
    </citation>
    <scope>NUCLEOTIDE SEQUENCE [LARGE SCALE GENOMIC DNA]</scope>
    <source>
        <strain evidence="3 4">DSM 15707</strain>
    </source>
</reference>
<accession>A0A0R1RFH6</accession>
<dbReference type="Pfam" id="PF00535">
    <property type="entry name" value="Glycos_transf_2"/>
    <property type="match status" value="1"/>
</dbReference>
<keyword evidence="1" id="KW-0472">Membrane</keyword>
<dbReference type="RefSeq" id="WP_057889685.1">
    <property type="nucleotide sequence ID" value="NZ_AZFE01000031.1"/>
</dbReference>
<dbReference type="STRING" id="1423778.FC70_GL000714"/>
<dbReference type="CDD" id="cd04187">
    <property type="entry name" value="DPM1_like_bac"/>
    <property type="match status" value="1"/>
</dbReference>
<gene>
    <name evidence="3" type="ORF">FC70_GL000714</name>
</gene>
<dbReference type="GO" id="GO:0016740">
    <property type="term" value="F:transferase activity"/>
    <property type="evidence" value="ECO:0007669"/>
    <property type="project" value="UniProtKB-KW"/>
</dbReference>
<dbReference type="GO" id="GO:0005886">
    <property type="term" value="C:plasma membrane"/>
    <property type="evidence" value="ECO:0007669"/>
    <property type="project" value="TreeGrafter"/>
</dbReference>
<protein>
    <submittedName>
        <fullName evidence="3">Glycosyl transferase family protein</fullName>
    </submittedName>
</protein>
<organism evidence="3 4">
    <name type="scientific">Paucilactobacillus oligofermentans DSM 15707 = LMG 22743</name>
    <dbReference type="NCBI Taxonomy" id="1423778"/>
    <lineage>
        <taxon>Bacteria</taxon>
        <taxon>Bacillati</taxon>
        <taxon>Bacillota</taxon>
        <taxon>Bacilli</taxon>
        <taxon>Lactobacillales</taxon>
        <taxon>Lactobacillaceae</taxon>
        <taxon>Paucilactobacillus</taxon>
    </lineage>
</organism>
<dbReference type="PANTHER" id="PTHR48090">
    <property type="entry name" value="UNDECAPRENYL-PHOSPHATE 4-DEOXY-4-FORMAMIDO-L-ARABINOSE TRANSFERASE-RELATED"/>
    <property type="match status" value="1"/>
</dbReference>
<dbReference type="InterPro" id="IPR029044">
    <property type="entry name" value="Nucleotide-diphossugar_trans"/>
</dbReference>
<dbReference type="KEGG" id="lol:LACOL_0586"/>
<dbReference type="AlphaFoldDB" id="A0A0R1RFH6"/>
<feature type="transmembrane region" description="Helical" evidence="1">
    <location>
        <begin position="263"/>
        <end position="291"/>
    </location>
</feature>
<dbReference type="Proteomes" id="UP000051697">
    <property type="component" value="Unassembled WGS sequence"/>
</dbReference>
<dbReference type="EMBL" id="AZFE01000031">
    <property type="protein sequence ID" value="KRL55118.1"/>
    <property type="molecule type" value="Genomic_DNA"/>
</dbReference>
<dbReference type="Gene3D" id="3.90.550.10">
    <property type="entry name" value="Spore Coat Polysaccharide Biosynthesis Protein SpsA, Chain A"/>
    <property type="match status" value="1"/>
</dbReference>
<dbReference type="InterPro" id="IPR001173">
    <property type="entry name" value="Glyco_trans_2-like"/>
</dbReference>
<dbReference type="PATRIC" id="fig|1423778.4.peg.745"/>
<keyword evidence="1" id="KW-1133">Transmembrane helix</keyword>
<dbReference type="PANTHER" id="PTHR48090:SF8">
    <property type="entry name" value="GLYCOSYLTRANSFERASE CSBB-RELATED"/>
    <property type="match status" value="1"/>
</dbReference>
<name>A0A0R1RFH6_9LACO</name>
<evidence type="ECO:0000313" key="3">
    <source>
        <dbReference type="EMBL" id="KRL55118.1"/>
    </source>
</evidence>
<evidence type="ECO:0000313" key="4">
    <source>
        <dbReference type="Proteomes" id="UP000051697"/>
    </source>
</evidence>
<dbReference type="OrthoDB" id="9807778at2"/>
<evidence type="ECO:0000256" key="1">
    <source>
        <dbReference type="SAM" id="Phobius"/>
    </source>
</evidence>
<comment type="caution">
    <text evidence="3">The sequence shown here is derived from an EMBL/GenBank/DDBJ whole genome shotgun (WGS) entry which is preliminary data.</text>
</comment>
<keyword evidence="3" id="KW-0808">Transferase</keyword>